<evidence type="ECO:0000313" key="14">
    <source>
        <dbReference type="EMBL" id="KRH95259.1"/>
    </source>
</evidence>
<evidence type="ECO:0000256" key="9">
    <source>
        <dbReference type="ARBA" id="ARBA00038298"/>
    </source>
</evidence>
<organism evidence="14 15">
    <name type="scientific">Pseudoloma neurophilia</name>
    <dbReference type="NCBI Taxonomy" id="146866"/>
    <lineage>
        <taxon>Eukaryota</taxon>
        <taxon>Fungi</taxon>
        <taxon>Fungi incertae sedis</taxon>
        <taxon>Microsporidia</taxon>
        <taxon>Pseudoloma</taxon>
    </lineage>
</organism>
<name>A0A0R0MAI6_9MICR</name>
<evidence type="ECO:0000256" key="11">
    <source>
        <dbReference type="RuleBase" id="RU079119"/>
    </source>
</evidence>
<keyword evidence="6" id="KW-0564">Palmitate</keyword>
<feature type="compositionally biased region" description="Polar residues" evidence="12">
    <location>
        <begin position="234"/>
        <end position="255"/>
    </location>
</feature>
<comment type="caution">
    <text evidence="14">The sequence shown here is derived from an EMBL/GenBank/DDBJ whole genome shotgun (WGS) entry which is preliminary data.</text>
</comment>
<dbReference type="Pfam" id="PF01529">
    <property type="entry name" value="DHHC"/>
    <property type="match status" value="1"/>
</dbReference>
<dbReference type="GO" id="GO:0006612">
    <property type="term" value="P:protein targeting to membrane"/>
    <property type="evidence" value="ECO:0007669"/>
    <property type="project" value="TreeGrafter"/>
</dbReference>
<accession>A0A0R0MAI6</accession>
<dbReference type="GO" id="GO:0019706">
    <property type="term" value="F:protein-cysteine S-palmitoyltransferase activity"/>
    <property type="evidence" value="ECO:0007669"/>
    <property type="project" value="UniProtKB-EC"/>
</dbReference>
<feature type="domain" description="Palmitoyltransferase DHHC" evidence="13">
    <location>
        <begin position="393"/>
        <end position="509"/>
    </location>
</feature>
<reference evidence="14 15" key="1">
    <citation type="submission" date="2015-07" db="EMBL/GenBank/DDBJ databases">
        <title>The genome of Pseudoloma neurophilia, a relevant intracellular parasite of the zebrafish.</title>
        <authorList>
            <person name="Ndikumana S."/>
            <person name="Pelin A."/>
            <person name="Sanders J."/>
            <person name="Corradi N."/>
        </authorList>
    </citation>
    <scope>NUCLEOTIDE SEQUENCE [LARGE SCALE GENOMIC DNA]</scope>
    <source>
        <strain evidence="14 15">MK1</strain>
    </source>
</reference>
<evidence type="ECO:0000256" key="12">
    <source>
        <dbReference type="SAM" id="MobiDB-lite"/>
    </source>
</evidence>
<feature type="compositionally biased region" description="Basic and acidic residues" evidence="12">
    <location>
        <begin position="290"/>
        <end position="301"/>
    </location>
</feature>
<keyword evidence="5 11" id="KW-0472">Membrane</keyword>
<feature type="transmembrane region" description="Helical" evidence="11">
    <location>
        <begin position="472"/>
        <end position="494"/>
    </location>
</feature>
<dbReference type="VEuPathDB" id="MicrosporidiaDB:M153_1100057534"/>
<comment type="similarity">
    <text evidence="9">Belongs to the DHHC palmitoyltransferase family. PFA5 subfamily.</text>
</comment>
<dbReference type="Proteomes" id="UP000051530">
    <property type="component" value="Unassembled WGS sequence"/>
</dbReference>
<evidence type="ECO:0000313" key="15">
    <source>
        <dbReference type="Proteomes" id="UP000051530"/>
    </source>
</evidence>
<feature type="transmembrane region" description="Helical" evidence="11">
    <location>
        <begin position="12"/>
        <end position="33"/>
    </location>
</feature>
<feature type="compositionally biased region" description="Basic and acidic residues" evidence="12">
    <location>
        <begin position="256"/>
        <end position="267"/>
    </location>
</feature>
<comment type="domain">
    <text evidence="11">The DHHC domain is required for palmitoyltransferase activity.</text>
</comment>
<gene>
    <name evidence="14" type="ORF">M153_1100057534</name>
</gene>
<dbReference type="OrthoDB" id="9909019at2759"/>
<keyword evidence="3 11" id="KW-0812">Transmembrane</keyword>
<dbReference type="GO" id="GO:0016020">
    <property type="term" value="C:membrane"/>
    <property type="evidence" value="ECO:0007669"/>
    <property type="project" value="UniProtKB-SubCell"/>
</dbReference>
<evidence type="ECO:0000256" key="7">
    <source>
        <dbReference type="ARBA" id="ARBA00023288"/>
    </source>
</evidence>
<proteinExistence type="inferred from homology"/>
<evidence type="ECO:0000256" key="5">
    <source>
        <dbReference type="ARBA" id="ARBA00023136"/>
    </source>
</evidence>
<dbReference type="InterPro" id="IPR001594">
    <property type="entry name" value="Palmitoyltrfase_DHHC"/>
</dbReference>
<evidence type="ECO:0000256" key="6">
    <source>
        <dbReference type="ARBA" id="ARBA00023139"/>
    </source>
</evidence>
<feature type="compositionally biased region" description="Polar residues" evidence="12">
    <location>
        <begin position="196"/>
        <end position="206"/>
    </location>
</feature>
<dbReference type="PANTHER" id="PTHR22883:SF23">
    <property type="entry name" value="PALMITOYLTRANSFERASE ZDHHC6"/>
    <property type="match status" value="1"/>
</dbReference>
<sequence length="600" mass="69695">MLTKGSFGFKLILNAMSVIYPSMFFYTYFVITFTHMKNLCNDKTYLIVFFFSNLLSFYIICVYCKLILDGKKNRIHRKYRDLDKLLEENERFIQLETRLSVPFEEKMINSEESTDVSQQFNDILKKYDLSYEIKNDSDYKETVDMVIKTSEQPKEDVVSKTSSSHSDLMILTDHSEFSTGTETVASNIDLNLSETTAQTESNTIKSENNRVKSETIAQTENNRVKSENNRVKSESNTVQSENKTVQQDKSAQTEDITVKSENNRVKSESNTVQSENKTVQQDKSAQTEDITVKSENNRVKSESNIIQQDTTAQTENNTVKSENNIIQKDKTQFLKNQSNLEQPSKTDTNIPMTTEFHNHPIVKYTEQQQSNQQNNVIFNEAFLEQTLQVQDKKVKVCKNCDVLKPPRAHHCSICNVCYFKMDHHCTFLNICIGLKNYKTFLLFLGSNTIFSFGKLIIFFFEIFHGNNTLSPIYYIIGIILSFLLLFICGSLFIFHLKLTGNNETSIEYFAIQNVAMGDYFEDKGFQEGPLAQEWIPEIQRIKNLHDNKYFRKWINPYNIELRNNFLQVFGSNWYVWLIPFYTGTVDGYYFPKNGLYSRGS</sequence>
<evidence type="ECO:0000256" key="8">
    <source>
        <dbReference type="ARBA" id="ARBA00023315"/>
    </source>
</evidence>
<dbReference type="AlphaFoldDB" id="A0A0R0MAI6"/>
<protein>
    <recommendedName>
        <fullName evidence="11">Palmitoyltransferase</fullName>
        <ecNumber evidence="11">2.3.1.225</ecNumber>
    </recommendedName>
</protein>
<dbReference type="EMBL" id="LGUB01000002">
    <property type="protein sequence ID" value="KRH95259.1"/>
    <property type="molecule type" value="Genomic_DNA"/>
</dbReference>
<dbReference type="PROSITE" id="PS50216">
    <property type="entry name" value="DHHC"/>
    <property type="match status" value="1"/>
</dbReference>
<feature type="compositionally biased region" description="Basic and acidic residues" evidence="12">
    <location>
        <begin position="222"/>
        <end position="233"/>
    </location>
</feature>
<keyword evidence="15" id="KW-1185">Reference proteome</keyword>
<keyword evidence="7" id="KW-0449">Lipoprotein</keyword>
<dbReference type="GO" id="GO:0005794">
    <property type="term" value="C:Golgi apparatus"/>
    <property type="evidence" value="ECO:0007669"/>
    <property type="project" value="TreeGrafter"/>
</dbReference>
<evidence type="ECO:0000256" key="10">
    <source>
        <dbReference type="ARBA" id="ARBA00048048"/>
    </source>
</evidence>
<feature type="transmembrane region" description="Helical" evidence="11">
    <location>
        <begin position="45"/>
        <end position="68"/>
    </location>
</feature>
<dbReference type="PANTHER" id="PTHR22883">
    <property type="entry name" value="ZINC FINGER DHHC DOMAIN CONTAINING PROTEIN"/>
    <property type="match status" value="1"/>
</dbReference>
<keyword evidence="2 11" id="KW-0808">Transferase</keyword>
<feature type="compositionally biased region" description="Polar residues" evidence="12">
    <location>
        <begin position="302"/>
        <end position="324"/>
    </location>
</feature>
<feature type="compositionally biased region" description="Polar residues" evidence="12">
    <location>
        <begin position="268"/>
        <end position="289"/>
    </location>
</feature>
<comment type="catalytic activity">
    <reaction evidence="10 11">
        <text>L-cysteinyl-[protein] + hexadecanoyl-CoA = S-hexadecanoyl-L-cysteinyl-[protein] + CoA</text>
        <dbReference type="Rhea" id="RHEA:36683"/>
        <dbReference type="Rhea" id="RHEA-COMP:10131"/>
        <dbReference type="Rhea" id="RHEA-COMP:11032"/>
        <dbReference type="ChEBI" id="CHEBI:29950"/>
        <dbReference type="ChEBI" id="CHEBI:57287"/>
        <dbReference type="ChEBI" id="CHEBI:57379"/>
        <dbReference type="ChEBI" id="CHEBI:74151"/>
        <dbReference type="EC" id="2.3.1.225"/>
    </reaction>
</comment>
<feature type="transmembrane region" description="Helical" evidence="11">
    <location>
        <begin position="440"/>
        <end position="460"/>
    </location>
</feature>
<evidence type="ECO:0000256" key="4">
    <source>
        <dbReference type="ARBA" id="ARBA00022989"/>
    </source>
</evidence>
<comment type="subcellular location">
    <subcellularLocation>
        <location evidence="1">Membrane</location>
        <topology evidence="1">Multi-pass membrane protein</topology>
    </subcellularLocation>
</comment>
<dbReference type="InterPro" id="IPR039859">
    <property type="entry name" value="PFA4/ZDH16/20/ERF2-like"/>
</dbReference>
<evidence type="ECO:0000256" key="3">
    <source>
        <dbReference type="ARBA" id="ARBA00022692"/>
    </source>
</evidence>
<dbReference type="GO" id="GO:0005783">
    <property type="term" value="C:endoplasmic reticulum"/>
    <property type="evidence" value="ECO:0007669"/>
    <property type="project" value="TreeGrafter"/>
</dbReference>
<keyword evidence="4 11" id="KW-1133">Transmembrane helix</keyword>
<feature type="region of interest" description="Disordered" evidence="12">
    <location>
        <begin position="196"/>
        <end position="324"/>
    </location>
</feature>
<evidence type="ECO:0000259" key="13">
    <source>
        <dbReference type="Pfam" id="PF01529"/>
    </source>
</evidence>
<evidence type="ECO:0000256" key="2">
    <source>
        <dbReference type="ARBA" id="ARBA00022679"/>
    </source>
</evidence>
<dbReference type="EC" id="2.3.1.225" evidence="11"/>
<keyword evidence="8 11" id="KW-0012">Acyltransferase</keyword>
<evidence type="ECO:0000256" key="1">
    <source>
        <dbReference type="ARBA" id="ARBA00004141"/>
    </source>
</evidence>